<evidence type="ECO:0000313" key="3">
    <source>
        <dbReference type="Proteomes" id="UP000322791"/>
    </source>
</evidence>
<dbReference type="AlphaFoldDB" id="A0A5D6UZ66"/>
<accession>A0A5D6UZ66</accession>
<comment type="caution">
    <text evidence="2">The sequence shown here is derived from an EMBL/GenBank/DDBJ whole genome shotgun (WGS) entry which is preliminary data.</text>
</comment>
<reference evidence="2 3" key="1">
    <citation type="submission" date="2019-08" db="EMBL/GenBank/DDBJ databases">
        <authorList>
            <person name="Seo M.-J."/>
        </authorList>
    </citation>
    <scope>NUCLEOTIDE SEQUENCE [LARGE SCALE GENOMIC DNA]</scope>
    <source>
        <strain evidence="2 3">KIGAM108</strain>
    </source>
</reference>
<protein>
    <submittedName>
        <fullName evidence="2">Uncharacterized protein</fullName>
    </submittedName>
</protein>
<sequence>MSRKSLPELYLYVHKRQEYREDAVLAALDELARRGEEPAEAAAIRTELLPIVAQQHEEKRQAAARTTAEPAVPTPYAPADAEGPALYSPGTIVLFSMLFSFFVGGILFVINMFRLKESGKAVRLILFLVAVLAGQYFGLRWLTGMYGPEMQLFSTVGVNFVAVLVYLLYFWPRYVGARPYVSRQWLPALLICLVVIYGLVKLAAPYMVDMAK</sequence>
<gene>
    <name evidence="2" type="ORF">FY528_11805</name>
</gene>
<dbReference type="RefSeq" id="WP_149071218.1">
    <property type="nucleotide sequence ID" value="NZ_VTHL01000011.1"/>
</dbReference>
<feature type="transmembrane region" description="Helical" evidence="1">
    <location>
        <begin position="184"/>
        <end position="208"/>
    </location>
</feature>
<proteinExistence type="predicted"/>
<keyword evidence="3" id="KW-1185">Reference proteome</keyword>
<feature type="transmembrane region" description="Helical" evidence="1">
    <location>
        <begin position="121"/>
        <end position="139"/>
    </location>
</feature>
<name>A0A5D6UZ66_9BACT</name>
<keyword evidence="1" id="KW-0812">Transmembrane</keyword>
<evidence type="ECO:0000256" key="1">
    <source>
        <dbReference type="SAM" id="Phobius"/>
    </source>
</evidence>
<organism evidence="2 3">
    <name type="scientific">Hymenobacter lutimineralis</name>
    <dbReference type="NCBI Taxonomy" id="2606448"/>
    <lineage>
        <taxon>Bacteria</taxon>
        <taxon>Pseudomonadati</taxon>
        <taxon>Bacteroidota</taxon>
        <taxon>Cytophagia</taxon>
        <taxon>Cytophagales</taxon>
        <taxon>Hymenobacteraceae</taxon>
        <taxon>Hymenobacter</taxon>
    </lineage>
</organism>
<dbReference type="EMBL" id="VTHL01000011">
    <property type="protein sequence ID" value="TYZ08893.1"/>
    <property type="molecule type" value="Genomic_DNA"/>
</dbReference>
<feature type="transmembrane region" description="Helical" evidence="1">
    <location>
        <begin position="86"/>
        <end position="109"/>
    </location>
</feature>
<keyword evidence="1" id="KW-1133">Transmembrane helix</keyword>
<dbReference type="Proteomes" id="UP000322791">
    <property type="component" value="Unassembled WGS sequence"/>
</dbReference>
<feature type="transmembrane region" description="Helical" evidence="1">
    <location>
        <begin position="151"/>
        <end position="172"/>
    </location>
</feature>
<evidence type="ECO:0000313" key="2">
    <source>
        <dbReference type="EMBL" id="TYZ08893.1"/>
    </source>
</evidence>
<keyword evidence="1" id="KW-0472">Membrane</keyword>